<evidence type="ECO:0000256" key="1">
    <source>
        <dbReference type="ARBA" id="ARBA00023180"/>
    </source>
</evidence>
<dbReference type="InterPro" id="IPR050208">
    <property type="entry name" value="MHC_class-I_related"/>
</dbReference>
<dbReference type="GO" id="GO:0006955">
    <property type="term" value="P:immune response"/>
    <property type="evidence" value="ECO:0007669"/>
    <property type="project" value="TreeGrafter"/>
</dbReference>
<dbReference type="Pfam" id="PF00129">
    <property type="entry name" value="MHC_I"/>
    <property type="match status" value="1"/>
</dbReference>
<proteinExistence type="predicted"/>
<evidence type="ECO:0000259" key="2">
    <source>
        <dbReference type="Pfam" id="PF00129"/>
    </source>
</evidence>
<dbReference type="GO" id="GO:0009897">
    <property type="term" value="C:external side of plasma membrane"/>
    <property type="evidence" value="ECO:0007669"/>
    <property type="project" value="TreeGrafter"/>
</dbReference>
<dbReference type="PANTHER" id="PTHR16675">
    <property type="entry name" value="MHC CLASS I-RELATED"/>
    <property type="match status" value="1"/>
</dbReference>
<dbReference type="GO" id="GO:0005615">
    <property type="term" value="C:extracellular space"/>
    <property type="evidence" value="ECO:0007669"/>
    <property type="project" value="TreeGrafter"/>
</dbReference>
<dbReference type="InterPro" id="IPR011162">
    <property type="entry name" value="MHC_I/II-like_Ag-recog"/>
</dbReference>
<keyword evidence="1" id="KW-0325">Glycoprotein</keyword>
<dbReference type="FunFam" id="3.30.500.10:FF:000001">
    <property type="entry name" value="H-2 class I histocompatibility antigen, alpha chain"/>
    <property type="match status" value="1"/>
</dbReference>
<dbReference type="PANTHER" id="PTHR16675:SF237">
    <property type="entry name" value="MHC CLASS I ANTIGEN TRANSCRIPT VARIANT 1-RELATED"/>
    <property type="match status" value="1"/>
</dbReference>
<name>A0A8B9H8U4_ASTMX</name>
<dbReference type="Proteomes" id="UP000694621">
    <property type="component" value="Unplaced"/>
</dbReference>
<evidence type="ECO:0000313" key="3">
    <source>
        <dbReference type="Ensembl" id="ENSAMXP00005007967.1"/>
    </source>
</evidence>
<sequence>LISLEKTLNIFVLLETHSLQYISTAMTPGTNFPEYTLVGLIDLEPVVYYDSNIRKMIPLVEWMEEKNDKHYWDSETEKQLNVETLLCVSAGIHMLQRRSGCEWDDYEDDRTKRGYFQFGYDGEDFLSLDLKTETWTAASSKALITKTKWDANVRATKYRKNYLENDCILWLQRYLGYRKSFLVRKGKMFCSLALATLRRWGLSQACHSQTSSYILAVVESSDLTFGASASRFTAKLPRTPPQYSEFAPPLFFFSAQSRAWVNTSKSISLKGIDKSNRKHNEQRNCLNGH</sequence>
<dbReference type="SUPFAM" id="SSF54452">
    <property type="entry name" value="MHC antigen-recognition domain"/>
    <property type="match status" value="1"/>
</dbReference>
<organism evidence="3 4">
    <name type="scientific">Astyanax mexicanus</name>
    <name type="common">Blind cave fish</name>
    <name type="synonym">Astyanax fasciatus mexicanus</name>
    <dbReference type="NCBI Taxonomy" id="7994"/>
    <lineage>
        <taxon>Eukaryota</taxon>
        <taxon>Metazoa</taxon>
        <taxon>Chordata</taxon>
        <taxon>Craniata</taxon>
        <taxon>Vertebrata</taxon>
        <taxon>Euteleostomi</taxon>
        <taxon>Actinopterygii</taxon>
        <taxon>Neopterygii</taxon>
        <taxon>Teleostei</taxon>
        <taxon>Ostariophysi</taxon>
        <taxon>Characiformes</taxon>
        <taxon>Characoidei</taxon>
        <taxon>Acestrorhamphidae</taxon>
        <taxon>Acestrorhamphinae</taxon>
        <taxon>Astyanax</taxon>
    </lineage>
</organism>
<dbReference type="InterPro" id="IPR037055">
    <property type="entry name" value="MHC_I-like_Ag-recog_sf"/>
</dbReference>
<accession>A0A8B9H8U4</accession>
<protein>
    <recommendedName>
        <fullName evidence="2">MHC class I-like antigen recognition-like domain-containing protein</fullName>
    </recommendedName>
</protein>
<evidence type="ECO:0000313" key="4">
    <source>
        <dbReference type="Proteomes" id="UP000694621"/>
    </source>
</evidence>
<reference evidence="3" key="1">
    <citation type="submission" date="2025-08" db="UniProtKB">
        <authorList>
            <consortium name="Ensembl"/>
        </authorList>
    </citation>
    <scope>IDENTIFICATION</scope>
</reference>
<dbReference type="InterPro" id="IPR011161">
    <property type="entry name" value="MHC_I-like_Ag-recog"/>
</dbReference>
<dbReference type="AlphaFoldDB" id="A0A8B9H8U4"/>
<dbReference type="Gene3D" id="3.30.500.10">
    <property type="entry name" value="MHC class I-like antigen recognition-like"/>
    <property type="match status" value="1"/>
</dbReference>
<feature type="domain" description="MHC class I-like antigen recognition-like" evidence="2">
    <location>
        <begin position="16"/>
        <end position="181"/>
    </location>
</feature>
<dbReference type="Ensembl" id="ENSAMXT00005008950.1">
    <property type="protein sequence ID" value="ENSAMXP00005007967.1"/>
    <property type="gene ID" value="ENSAMXG00005004627.1"/>
</dbReference>